<dbReference type="EMBL" id="VSSQ01048161">
    <property type="protein sequence ID" value="MPN02207.1"/>
    <property type="molecule type" value="Genomic_DNA"/>
</dbReference>
<evidence type="ECO:0000313" key="1">
    <source>
        <dbReference type="EMBL" id="MPN02207.1"/>
    </source>
</evidence>
<sequence>MAAGWRKNGASIPRQKHRPMSWRTEWITFLPTPRWCLGTSLRPSRVPGRSTDPFRRRCSAGCPCCCGYSSAACFWALCRTLRPCTHPCATRGAPSAISLKSTSESWAKSYFFCFAGCSAFWLWPPLPTWWPEPSTASAPPPTAR</sequence>
<accession>A0A645EKB2</accession>
<gene>
    <name evidence="1" type="ORF">SDC9_149421</name>
</gene>
<name>A0A645EKB2_9ZZZZ</name>
<protein>
    <submittedName>
        <fullName evidence="1">Uncharacterized protein</fullName>
    </submittedName>
</protein>
<dbReference type="AlphaFoldDB" id="A0A645EKB2"/>
<comment type="caution">
    <text evidence="1">The sequence shown here is derived from an EMBL/GenBank/DDBJ whole genome shotgun (WGS) entry which is preliminary data.</text>
</comment>
<proteinExistence type="predicted"/>
<reference evidence="1" key="1">
    <citation type="submission" date="2019-08" db="EMBL/GenBank/DDBJ databases">
        <authorList>
            <person name="Kucharzyk K."/>
            <person name="Murdoch R.W."/>
            <person name="Higgins S."/>
            <person name="Loffler F."/>
        </authorList>
    </citation>
    <scope>NUCLEOTIDE SEQUENCE</scope>
</reference>
<organism evidence="1">
    <name type="scientific">bioreactor metagenome</name>
    <dbReference type="NCBI Taxonomy" id="1076179"/>
    <lineage>
        <taxon>unclassified sequences</taxon>
        <taxon>metagenomes</taxon>
        <taxon>ecological metagenomes</taxon>
    </lineage>
</organism>